<gene>
    <name evidence="1" type="ORF">LVIROSA_LOCUS7545</name>
</gene>
<dbReference type="AlphaFoldDB" id="A0AAU9LZ00"/>
<name>A0AAU9LZ00_9ASTR</name>
<reference evidence="1 2" key="1">
    <citation type="submission" date="2022-01" db="EMBL/GenBank/DDBJ databases">
        <authorList>
            <person name="Xiong W."/>
            <person name="Schranz E."/>
        </authorList>
    </citation>
    <scope>NUCLEOTIDE SEQUENCE [LARGE SCALE GENOMIC DNA]</scope>
</reference>
<evidence type="ECO:0000313" key="2">
    <source>
        <dbReference type="Proteomes" id="UP001157418"/>
    </source>
</evidence>
<proteinExistence type="predicted"/>
<evidence type="ECO:0000313" key="1">
    <source>
        <dbReference type="EMBL" id="CAH1420051.1"/>
    </source>
</evidence>
<accession>A0AAU9LZ00</accession>
<sequence length="116" mass="13516">MQVDNANAGSPFEVEDHYDLPIRQLPPPFYGQPLGAHFEPQHEYQSYPQHNEPEPEPEFPLDIYSQLAALCLQGNWNTPSIRLIEEQQARTNNYMEDLWYHFRPEGGYRPRGPPPP</sequence>
<dbReference type="Proteomes" id="UP001157418">
    <property type="component" value="Unassembled WGS sequence"/>
</dbReference>
<protein>
    <submittedName>
        <fullName evidence="1">Uncharacterized protein</fullName>
    </submittedName>
</protein>
<comment type="caution">
    <text evidence="1">The sequence shown here is derived from an EMBL/GenBank/DDBJ whole genome shotgun (WGS) entry which is preliminary data.</text>
</comment>
<organism evidence="1 2">
    <name type="scientific">Lactuca virosa</name>
    <dbReference type="NCBI Taxonomy" id="75947"/>
    <lineage>
        <taxon>Eukaryota</taxon>
        <taxon>Viridiplantae</taxon>
        <taxon>Streptophyta</taxon>
        <taxon>Embryophyta</taxon>
        <taxon>Tracheophyta</taxon>
        <taxon>Spermatophyta</taxon>
        <taxon>Magnoliopsida</taxon>
        <taxon>eudicotyledons</taxon>
        <taxon>Gunneridae</taxon>
        <taxon>Pentapetalae</taxon>
        <taxon>asterids</taxon>
        <taxon>campanulids</taxon>
        <taxon>Asterales</taxon>
        <taxon>Asteraceae</taxon>
        <taxon>Cichorioideae</taxon>
        <taxon>Cichorieae</taxon>
        <taxon>Lactucinae</taxon>
        <taxon>Lactuca</taxon>
    </lineage>
</organism>
<keyword evidence="2" id="KW-1185">Reference proteome</keyword>
<dbReference type="EMBL" id="CAKMRJ010000775">
    <property type="protein sequence ID" value="CAH1420051.1"/>
    <property type="molecule type" value="Genomic_DNA"/>
</dbReference>